<evidence type="ECO:0000313" key="1">
    <source>
        <dbReference type="EMBL" id="SLN58913.1"/>
    </source>
</evidence>
<evidence type="ECO:0000313" key="2">
    <source>
        <dbReference type="Proteomes" id="UP000194012"/>
    </source>
</evidence>
<dbReference type="AlphaFoldDB" id="A0A1X6ZQY1"/>
<dbReference type="InterPro" id="IPR053913">
    <property type="entry name" value="NADAR-DarT1"/>
</dbReference>
<dbReference type="EMBL" id="FWFJ01000027">
    <property type="protein sequence ID" value="SLN58913.1"/>
    <property type="molecule type" value="Genomic_DNA"/>
</dbReference>
<accession>A0A1X6ZQY1</accession>
<dbReference type="Proteomes" id="UP000194012">
    <property type="component" value="Unassembled WGS sequence"/>
</dbReference>
<name>A0A1X6ZQY1_9RHOB</name>
<proteinExistence type="predicted"/>
<organism evidence="1 2">
    <name type="scientific">Roseovarius gaetbuli</name>
    <dbReference type="NCBI Taxonomy" id="1356575"/>
    <lineage>
        <taxon>Bacteria</taxon>
        <taxon>Pseudomonadati</taxon>
        <taxon>Pseudomonadota</taxon>
        <taxon>Alphaproteobacteria</taxon>
        <taxon>Rhodobacterales</taxon>
        <taxon>Roseobacteraceae</taxon>
        <taxon>Roseovarius</taxon>
    </lineage>
</organism>
<dbReference type="Pfam" id="PF22397">
    <property type="entry name" value="NADAR-DarT1"/>
    <property type="match status" value="1"/>
</dbReference>
<dbReference type="RefSeq" id="WP_085827678.1">
    <property type="nucleotide sequence ID" value="NZ_FWFJ01000027.1"/>
</dbReference>
<keyword evidence="2" id="KW-1185">Reference proteome</keyword>
<sequence>MARRPIFIAEANDPFLIQVKSIDFTWSAGMAKSRRQMSMRSLHQAAQTLYPEARILEVSRMSDDSLGEQLSAFNLTFEPPGYSREISVECAFQASKVFERGGPFLDLLEAGPADAKRDPRLQDAGRLTGFRFFGEDWPNEPLTAFYDWIYINALHRRPKLAEAVTHYDIFTDIAFNPEKSINCQASAVALYVALVRRGELQAALTSRDAFLSIETGASINDDGQGNQGSLF</sequence>
<dbReference type="OrthoDB" id="3255715at2"/>
<gene>
    <name evidence="1" type="ORF">ROG8370_02695</name>
</gene>
<protein>
    <submittedName>
        <fullName evidence="1">Uncharacterized protein</fullName>
    </submittedName>
</protein>
<reference evidence="2" key="1">
    <citation type="submission" date="2017-03" db="EMBL/GenBank/DDBJ databases">
        <authorList>
            <person name="Rodrigo-Torres L."/>
            <person name="Arahal R.D."/>
            <person name="Lucena T."/>
        </authorList>
    </citation>
    <scope>NUCLEOTIDE SEQUENCE [LARGE SCALE GENOMIC DNA]</scope>
    <source>
        <strain evidence="2">CECT 8370</strain>
    </source>
</reference>